<evidence type="ECO:0000313" key="3">
    <source>
        <dbReference type="Proteomes" id="UP001202134"/>
    </source>
</evidence>
<organism evidence="2 3">
    <name type="scientific">Shewanella electrodiphila</name>
    <dbReference type="NCBI Taxonomy" id="934143"/>
    <lineage>
        <taxon>Bacteria</taxon>
        <taxon>Pseudomonadati</taxon>
        <taxon>Pseudomonadota</taxon>
        <taxon>Gammaproteobacteria</taxon>
        <taxon>Alteromonadales</taxon>
        <taxon>Shewanellaceae</taxon>
        <taxon>Shewanella</taxon>
    </lineage>
</organism>
<feature type="domain" description="ApeI dehydratase-like" evidence="1">
    <location>
        <begin position="12"/>
        <end position="111"/>
    </location>
</feature>
<proteinExistence type="predicted"/>
<dbReference type="Pfam" id="PF22818">
    <property type="entry name" value="ApeI-like"/>
    <property type="match status" value="1"/>
</dbReference>
<reference evidence="2 3" key="1">
    <citation type="submission" date="2022-01" db="EMBL/GenBank/DDBJ databases">
        <title>Whole genome-based taxonomy of the Shewanellaceae.</title>
        <authorList>
            <person name="Martin-Rodriguez A.J."/>
        </authorList>
    </citation>
    <scope>NUCLEOTIDE SEQUENCE [LARGE SCALE GENOMIC DNA]</scope>
    <source>
        <strain evidence="2 3">DSM 24955</strain>
    </source>
</reference>
<dbReference type="SUPFAM" id="SSF54637">
    <property type="entry name" value="Thioesterase/thiol ester dehydrase-isomerase"/>
    <property type="match status" value="1"/>
</dbReference>
<keyword evidence="3" id="KW-1185">Reference proteome</keyword>
<dbReference type="Gene3D" id="3.10.129.10">
    <property type="entry name" value="Hotdog Thioesterase"/>
    <property type="match status" value="1"/>
</dbReference>
<evidence type="ECO:0000313" key="2">
    <source>
        <dbReference type="EMBL" id="MCL1047416.1"/>
    </source>
</evidence>
<accession>A0ABT0KU88</accession>
<sequence>MIKSALPQIISQQTTDDGISWQIFVAAELDYFKGHFEEQAVLPGVTQLDWAIQLGCQAFGYQPDVASLEVLKFQQLMLPDSQVELFISHNAAKSKLTFSYRDGEKRYASGRIALTENAGSSTSSKERQS</sequence>
<comment type="caution">
    <text evidence="2">The sequence shown here is derived from an EMBL/GenBank/DDBJ whole genome shotgun (WGS) entry which is preliminary data.</text>
</comment>
<dbReference type="PIRSF" id="PIRSF030962">
    <property type="entry name" value="Dehydrase_ECs4332_prd"/>
    <property type="match status" value="1"/>
</dbReference>
<dbReference type="EMBL" id="JAKIKU010000014">
    <property type="protein sequence ID" value="MCL1047416.1"/>
    <property type="molecule type" value="Genomic_DNA"/>
</dbReference>
<dbReference type="Proteomes" id="UP001202134">
    <property type="component" value="Unassembled WGS sequence"/>
</dbReference>
<dbReference type="InterPro" id="IPR016962">
    <property type="entry name" value="Dehydrase_ECs4332_prd"/>
</dbReference>
<protein>
    <submittedName>
        <fullName evidence="2">Thioester dehydrase</fullName>
    </submittedName>
</protein>
<evidence type="ECO:0000259" key="1">
    <source>
        <dbReference type="Pfam" id="PF22818"/>
    </source>
</evidence>
<dbReference type="InterPro" id="IPR029069">
    <property type="entry name" value="HotDog_dom_sf"/>
</dbReference>
<name>A0ABT0KU88_9GAMM</name>
<dbReference type="RefSeq" id="WP_102526868.1">
    <property type="nucleotide sequence ID" value="NZ_JAKIKU010000014.1"/>
</dbReference>
<dbReference type="InterPro" id="IPR054545">
    <property type="entry name" value="ApeI-like"/>
</dbReference>
<gene>
    <name evidence="2" type="ORF">L2737_19120</name>
</gene>